<evidence type="ECO:0000313" key="1">
    <source>
        <dbReference type="EMBL" id="CDW90119.1"/>
    </source>
</evidence>
<dbReference type="InterPro" id="IPR011989">
    <property type="entry name" value="ARM-like"/>
</dbReference>
<dbReference type="Gene3D" id="1.25.10.10">
    <property type="entry name" value="Leucine-rich Repeat Variant"/>
    <property type="match status" value="2"/>
</dbReference>
<dbReference type="EMBL" id="CCKQ01018180">
    <property type="protein sequence ID" value="CDW90119.1"/>
    <property type="molecule type" value="Genomic_DNA"/>
</dbReference>
<organism evidence="1 2">
    <name type="scientific">Stylonychia lemnae</name>
    <name type="common">Ciliate</name>
    <dbReference type="NCBI Taxonomy" id="5949"/>
    <lineage>
        <taxon>Eukaryota</taxon>
        <taxon>Sar</taxon>
        <taxon>Alveolata</taxon>
        <taxon>Ciliophora</taxon>
        <taxon>Intramacronucleata</taxon>
        <taxon>Spirotrichea</taxon>
        <taxon>Stichotrichia</taxon>
        <taxon>Sporadotrichida</taxon>
        <taxon>Oxytrichidae</taxon>
        <taxon>Stylonychinae</taxon>
        <taxon>Stylonychia</taxon>
    </lineage>
</organism>
<name>A0A078B6V6_STYLE</name>
<proteinExistence type="predicted"/>
<dbReference type="Proteomes" id="UP000039865">
    <property type="component" value="Unassembled WGS sequence"/>
</dbReference>
<reference evidence="1 2" key="1">
    <citation type="submission" date="2014-06" db="EMBL/GenBank/DDBJ databases">
        <authorList>
            <person name="Swart Estienne"/>
        </authorList>
    </citation>
    <scope>NUCLEOTIDE SEQUENCE [LARGE SCALE GENOMIC DNA]</scope>
    <source>
        <strain evidence="1 2">130c</strain>
    </source>
</reference>
<evidence type="ECO:0000313" key="2">
    <source>
        <dbReference type="Proteomes" id="UP000039865"/>
    </source>
</evidence>
<sequence>MRKQVSQTRKPVVKKSTANTVTIQNQPDNQKLYTNFKEKEKDMLAKTGVLLSSVYYLLDHKAIAYKLECDLEYLMTFLNKREDNSRADSIHLIHKLCVNQDVQNLLLKEQNFQYLVELSTTNKLEDIRSGCFKIFSSIALMNPSKQVVKQMFFKSNLIQIVKQRLNNEQSEDVRCSILELLMKLTTDEIYLELITEDLSVILEIIKILNHKKNIRLKRLAYAITVNLLSEEELRKSLMRQNQVDVIAKLISILQTYAVDQQKNSINKLTSEEVIYSLRALSNSMQDNVLFIQFLQQKGHIALADVFEDEDLRIKEACLCLYTRLAQDKDNSIQIVLESDLIYDVLSLGCQDKDNQGVIRNMLLLISVMITTNNEKAIEQMKLFDIINLLLHILSDSIELSYLALINLGLLIKFEEFKQRLLDRNIQYGMIDTIMKAIRNLQSDRNTIQYKYLMRGIQILLLSFEEYEDNYLERDKMITLVQLLNDEFENIEDPTTQYYH</sequence>
<dbReference type="SUPFAM" id="SSF48371">
    <property type="entry name" value="ARM repeat"/>
    <property type="match status" value="1"/>
</dbReference>
<dbReference type="InterPro" id="IPR016024">
    <property type="entry name" value="ARM-type_fold"/>
</dbReference>
<gene>
    <name evidence="1" type="primary">Contig17398.g18508</name>
    <name evidence="1" type="ORF">STYLEM_19259</name>
</gene>
<protein>
    <submittedName>
        <fullName evidence="1">Uncharacterized protein</fullName>
    </submittedName>
</protein>
<keyword evidence="2" id="KW-1185">Reference proteome</keyword>
<dbReference type="OrthoDB" id="322199at2759"/>
<dbReference type="InParanoid" id="A0A078B6V6"/>
<accession>A0A078B6V6</accession>
<dbReference type="AlphaFoldDB" id="A0A078B6V6"/>